<organism evidence="1 2">
    <name type="scientific">Carnobacterium iners</name>
    <dbReference type="NCBI Taxonomy" id="1073423"/>
    <lineage>
        <taxon>Bacteria</taxon>
        <taxon>Bacillati</taxon>
        <taxon>Bacillota</taxon>
        <taxon>Bacilli</taxon>
        <taxon>Lactobacillales</taxon>
        <taxon>Carnobacteriaceae</taxon>
        <taxon>Carnobacterium</taxon>
    </lineage>
</organism>
<dbReference type="AlphaFoldDB" id="A0A1X7NBE6"/>
<evidence type="ECO:0000313" key="2">
    <source>
        <dbReference type="Proteomes" id="UP000193435"/>
    </source>
</evidence>
<protein>
    <submittedName>
        <fullName evidence="1">Uncharacterized protein</fullName>
    </submittedName>
</protein>
<dbReference type="EMBL" id="FXBJ01000002">
    <property type="protein sequence ID" value="SMH34279.1"/>
    <property type="molecule type" value="Genomic_DNA"/>
</dbReference>
<name>A0A1X7NBE6_9LACT</name>
<reference evidence="1 2" key="1">
    <citation type="submission" date="2017-04" db="EMBL/GenBank/DDBJ databases">
        <authorList>
            <person name="Afonso C.L."/>
            <person name="Miller P.J."/>
            <person name="Scott M.A."/>
            <person name="Spackman E."/>
            <person name="Goraichik I."/>
            <person name="Dimitrov K.M."/>
            <person name="Suarez D.L."/>
            <person name="Swayne D.E."/>
        </authorList>
    </citation>
    <scope>NUCLEOTIDE SEQUENCE [LARGE SCALE GENOMIC DNA]</scope>
    <source>
        <strain evidence="1 2">LMG26642</strain>
    </source>
</reference>
<proteinExistence type="predicted"/>
<gene>
    <name evidence="1" type="ORF">SAMN04488700_1652</name>
</gene>
<dbReference type="OrthoDB" id="1656051at2"/>
<dbReference type="STRING" id="1073423.SAMN04488700_1652"/>
<dbReference type="RefSeq" id="WP_085559776.1">
    <property type="nucleotide sequence ID" value="NZ_FOAH01000005.1"/>
</dbReference>
<keyword evidence="2" id="KW-1185">Reference proteome</keyword>
<accession>A0A1X7NBE6</accession>
<evidence type="ECO:0000313" key="1">
    <source>
        <dbReference type="EMBL" id="SMH34279.1"/>
    </source>
</evidence>
<sequence>MNATEFMQTVDKQLLKMSNQDKFEWMRSYARIQTGNQREIFLESLKTPVIANQVISTKEIEDWLVKVEDQEVYFTYFYENSCDNHYEDYTYVDDFSIIKYLLKALEIAEELLNKSDYRKAADLYDWLCTVPFFVYDTEKKEWIDDELDMERLAESQMIQINIRQIGINLLYAHYQATVKEKRASVLYRYLLWEMCQNITIEEFFSVRPQEVNDSEEFLLEWIDFLQKTSGDRAGKLLTEAYLYQGGIKLLCESAEKNKNRHPLLYEKACFYLYEDKQFSECEEIGLEAINNIAESRLIRAKVANLAAKASIKLDHLDKIEQFYEVAFYSESSLIHYLRLFKLSDYEEKTDKAALFTKDLPDTFSRRYFNGNTQLNENWLGDDSKRLLRFFNKEFDFIYTYCEGEKNYLNWNNSLKGKIVPLFFLILDKNDGTSKAKKAIIRKLVSRLNFHSIEKEREEDYLDLWKKTIKLTPEQIKFYLVWLNQEIAALTDVLVGGGNRKLYSIAAELIVLLGEVLESNGTQDGKIGLINWYKETYSNKSAFKNELNKIG</sequence>
<dbReference type="Proteomes" id="UP000193435">
    <property type="component" value="Unassembled WGS sequence"/>
</dbReference>